<dbReference type="PANTHER" id="PTHR13140">
    <property type="entry name" value="MYOSIN"/>
    <property type="match status" value="1"/>
</dbReference>
<organism evidence="1">
    <name type="scientific">Tanacetum cinerariifolium</name>
    <name type="common">Dalmatian daisy</name>
    <name type="synonym">Chrysanthemum cinerariifolium</name>
    <dbReference type="NCBI Taxonomy" id="118510"/>
    <lineage>
        <taxon>Eukaryota</taxon>
        <taxon>Viridiplantae</taxon>
        <taxon>Streptophyta</taxon>
        <taxon>Embryophyta</taxon>
        <taxon>Tracheophyta</taxon>
        <taxon>Spermatophyta</taxon>
        <taxon>Magnoliopsida</taxon>
        <taxon>eudicotyledons</taxon>
        <taxon>Gunneridae</taxon>
        <taxon>Pentapetalae</taxon>
        <taxon>asterids</taxon>
        <taxon>campanulids</taxon>
        <taxon>Asterales</taxon>
        <taxon>Asteraceae</taxon>
        <taxon>Asteroideae</taxon>
        <taxon>Anthemideae</taxon>
        <taxon>Anthemidinae</taxon>
        <taxon>Tanacetum</taxon>
    </lineage>
</organism>
<dbReference type="SUPFAM" id="SSF52540">
    <property type="entry name" value="P-loop containing nucleoside triphosphate hydrolases"/>
    <property type="match status" value="1"/>
</dbReference>
<evidence type="ECO:0000313" key="1">
    <source>
        <dbReference type="EMBL" id="GEW24828.1"/>
    </source>
</evidence>
<gene>
    <name evidence="1" type="ORF">Tci_196804</name>
</gene>
<dbReference type="GO" id="GO:0000146">
    <property type="term" value="F:microfilament motor activity"/>
    <property type="evidence" value="ECO:0007669"/>
    <property type="project" value="TreeGrafter"/>
</dbReference>
<dbReference type="GO" id="GO:0051015">
    <property type="term" value="F:actin filament binding"/>
    <property type="evidence" value="ECO:0007669"/>
    <property type="project" value="TreeGrafter"/>
</dbReference>
<dbReference type="EMBL" id="BKCJ010050747">
    <property type="protein sequence ID" value="GEW24828.1"/>
    <property type="molecule type" value="Genomic_DNA"/>
</dbReference>
<sequence>MEQRVVGMEVKTMKIGKTKVFLRAGQMAELDAGKAGVLGNATRITQRQMHTYIARKEYISIRKATIQLQASWRACKQFKQLRKQTTAVKIQKDFRCFVAITSYQTLRVSSIALQTGLRAMNAFDDFRHRNQTKAAICMLTTAAAKHILTTRVFRKLHYILNLAGGEAWPGESYGNLKWLPRRVGPQRGKRPTRKARARTYMVFVVGEATKGKMSHPFNAEMRGATRKRIITTHWRLYRETKTGIKYKV</sequence>
<dbReference type="GO" id="GO:0016020">
    <property type="term" value="C:membrane"/>
    <property type="evidence" value="ECO:0007669"/>
    <property type="project" value="TreeGrafter"/>
</dbReference>
<reference evidence="1" key="1">
    <citation type="journal article" date="2019" name="Sci. Rep.">
        <title>Draft genome of Tanacetum cinerariifolium, the natural source of mosquito coil.</title>
        <authorList>
            <person name="Yamashiro T."/>
            <person name="Shiraishi A."/>
            <person name="Satake H."/>
            <person name="Nakayama K."/>
        </authorList>
    </citation>
    <scope>NUCLEOTIDE SEQUENCE</scope>
</reference>
<name>A0A699GTC2_TANCI</name>
<comment type="caution">
    <text evidence="1">The sequence shown here is derived from an EMBL/GenBank/DDBJ whole genome shotgun (WGS) entry which is preliminary data.</text>
</comment>
<dbReference type="AlphaFoldDB" id="A0A699GTC2"/>
<dbReference type="InterPro" id="IPR027417">
    <property type="entry name" value="P-loop_NTPase"/>
</dbReference>
<dbReference type="Gene3D" id="1.20.5.190">
    <property type="match status" value="1"/>
</dbReference>
<dbReference type="Gene3D" id="1.20.5.4820">
    <property type="match status" value="1"/>
</dbReference>
<accession>A0A699GTC2</accession>
<protein>
    <submittedName>
        <fullName evidence="1">Unconventional myosin</fullName>
    </submittedName>
</protein>
<dbReference type="GO" id="GO:0005737">
    <property type="term" value="C:cytoplasm"/>
    <property type="evidence" value="ECO:0007669"/>
    <property type="project" value="TreeGrafter"/>
</dbReference>
<dbReference type="PANTHER" id="PTHR13140:SF772">
    <property type="entry name" value="MYOSIN-17"/>
    <property type="match status" value="1"/>
</dbReference>
<dbReference type="GO" id="GO:0007015">
    <property type="term" value="P:actin filament organization"/>
    <property type="evidence" value="ECO:0007669"/>
    <property type="project" value="TreeGrafter"/>
</dbReference>
<proteinExistence type="predicted"/>
<dbReference type="GO" id="GO:0015629">
    <property type="term" value="C:actin cytoskeleton"/>
    <property type="evidence" value="ECO:0007669"/>
    <property type="project" value="TreeGrafter"/>
</dbReference>